<dbReference type="AlphaFoldDB" id="A0AB33H2M8"/>
<gene>
    <name evidence="1" type="ORF">AMOL_1296</name>
</gene>
<dbReference type="EMBL" id="CP032098">
    <property type="protein sequence ID" value="AXX92272.1"/>
    <property type="molecule type" value="Genomic_DNA"/>
</dbReference>
<accession>A0AB33H2M8</accession>
<dbReference type="Gene3D" id="3.40.630.30">
    <property type="match status" value="1"/>
</dbReference>
<dbReference type="InterPro" id="IPR016181">
    <property type="entry name" value="Acyl_CoA_acyltransferase"/>
</dbReference>
<proteinExistence type="predicted"/>
<sequence length="188" mass="21895">MIECRFATLDDIDEILKLHSRYQVDTINEEDKKDGFITTAFTKEQLTALIEDEKGLFVAIKDKEIVAYVMAASWAYWSAWPMFVHMIKDLSNVKFQGVTLSVDNSYQYGPVCVDKSVRGTDVLKLIFDFAREEMNKRYPILVTFINKINTRSFEAHTRKLGLQVVKEFEFNNNSYYELCYDTSKSISF</sequence>
<reference evidence="1 2" key="1">
    <citation type="submission" date="2018-08" db="EMBL/GenBank/DDBJ databases">
        <title>Complete genome of the Arcobacter molluscorum type strain LMG 25693.</title>
        <authorList>
            <person name="Miller W.G."/>
            <person name="Yee E."/>
            <person name="Bono J.L."/>
        </authorList>
    </citation>
    <scope>NUCLEOTIDE SEQUENCE [LARGE SCALE GENOMIC DNA]</scope>
    <source>
        <strain evidence="1 2">CECT 7696</strain>
    </source>
</reference>
<evidence type="ECO:0000313" key="2">
    <source>
        <dbReference type="Proteomes" id="UP000262712"/>
    </source>
</evidence>
<name>A0AB33H2M8_9BACT</name>
<evidence type="ECO:0000313" key="1">
    <source>
        <dbReference type="EMBL" id="AXX92272.1"/>
    </source>
</evidence>
<dbReference type="SUPFAM" id="SSF55729">
    <property type="entry name" value="Acyl-CoA N-acyltransferases (Nat)"/>
    <property type="match status" value="1"/>
</dbReference>
<organism evidence="1 2">
    <name type="scientific">Malaciobacter molluscorum LMG 25693</name>
    <dbReference type="NCBI Taxonomy" id="870501"/>
    <lineage>
        <taxon>Bacteria</taxon>
        <taxon>Pseudomonadati</taxon>
        <taxon>Campylobacterota</taxon>
        <taxon>Epsilonproteobacteria</taxon>
        <taxon>Campylobacterales</taxon>
        <taxon>Arcobacteraceae</taxon>
        <taxon>Malaciobacter</taxon>
    </lineage>
</organism>
<dbReference type="RefSeq" id="WP_228150000.1">
    <property type="nucleotide sequence ID" value="NZ_CP032098.1"/>
</dbReference>
<dbReference type="Proteomes" id="UP000262712">
    <property type="component" value="Chromosome"/>
</dbReference>
<dbReference type="KEGG" id="amol:AMOL_1296"/>
<protein>
    <submittedName>
        <fullName evidence="1">Acetyltransferase</fullName>
    </submittedName>
</protein>